<evidence type="ECO:0000313" key="2">
    <source>
        <dbReference type="EMBL" id="KPH50064.1"/>
    </source>
</evidence>
<keyword evidence="1" id="KW-0472">Membrane</keyword>
<organism evidence="3 5">
    <name type="scientific">Helicobacter pullorum</name>
    <dbReference type="NCBI Taxonomy" id="35818"/>
    <lineage>
        <taxon>Bacteria</taxon>
        <taxon>Pseudomonadati</taxon>
        <taxon>Campylobacterota</taxon>
        <taxon>Epsilonproteobacteria</taxon>
        <taxon>Campylobacterales</taxon>
        <taxon>Helicobacteraceae</taxon>
        <taxon>Helicobacter</taxon>
    </lineage>
</organism>
<keyword evidence="1" id="KW-1133">Transmembrane helix</keyword>
<feature type="transmembrane region" description="Helical" evidence="1">
    <location>
        <begin position="63"/>
        <end position="80"/>
    </location>
</feature>
<evidence type="ECO:0000313" key="5">
    <source>
        <dbReference type="Proteomes" id="UP000037997"/>
    </source>
</evidence>
<evidence type="ECO:0000256" key="1">
    <source>
        <dbReference type="SAM" id="Phobius"/>
    </source>
</evidence>
<gene>
    <name evidence="3" type="ORF">HPU229334_11245</name>
    <name evidence="2" type="ORF">HPU229336_05005</name>
</gene>
<dbReference type="Proteomes" id="UP000037997">
    <property type="component" value="Unassembled WGS sequence"/>
</dbReference>
<name>A0A0N1EC70_9HELI</name>
<evidence type="ECO:0000313" key="3">
    <source>
        <dbReference type="EMBL" id="KPH54965.1"/>
    </source>
</evidence>
<dbReference type="EMBL" id="JNUR01000035">
    <property type="protein sequence ID" value="KPH50064.1"/>
    <property type="molecule type" value="Genomic_DNA"/>
</dbReference>
<feature type="transmembrane region" description="Helical" evidence="1">
    <location>
        <begin position="87"/>
        <end position="107"/>
    </location>
</feature>
<proteinExistence type="predicted"/>
<evidence type="ECO:0000313" key="4">
    <source>
        <dbReference type="Proteomes" id="UP000037800"/>
    </source>
</evidence>
<reference evidence="4 5" key="1">
    <citation type="submission" date="2014-06" db="EMBL/GenBank/DDBJ databases">
        <title>Helicobacter pullorum isolates in fresh chicken meat - phenotypic and genotypic features.</title>
        <authorList>
            <person name="Borges V."/>
            <person name="Santos A."/>
            <person name="Correia C.B."/>
            <person name="Saraiva M."/>
            <person name="Menard A."/>
            <person name="Vieira L."/>
            <person name="Sampaio D.A."/>
            <person name="Gomes J.P."/>
            <person name="Oleastro M."/>
        </authorList>
    </citation>
    <scope>NUCLEOTIDE SEQUENCE [LARGE SCALE GENOMIC DNA]</scope>
    <source>
        <strain evidence="3 5">229334/12</strain>
        <strain evidence="2 4">229336/12</strain>
    </source>
</reference>
<dbReference type="EMBL" id="JNOC01000078">
    <property type="protein sequence ID" value="KPH54965.1"/>
    <property type="molecule type" value="Genomic_DNA"/>
</dbReference>
<feature type="transmembrane region" description="Helical" evidence="1">
    <location>
        <begin position="20"/>
        <end position="43"/>
    </location>
</feature>
<keyword evidence="1" id="KW-0812">Transmembrane</keyword>
<accession>A0A0N1EC70</accession>
<dbReference type="RefSeq" id="WP_005023098.1">
    <property type="nucleotide sequence ID" value="NZ_CABKNZ010000039.1"/>
</dbReference>
<comment type="caution">
    <text evidence="3">The sequence shown here is derived from an EMBL/GenBank/DDBJ whole genome shotgun (WGS) entry which is preliminary data.</text>
</comment>
<dbReference type="AlphaFoldDB" id="A0A0N1EC70"/>
<dbReference type="Proteomes" id="UP000037800">
    <property type="component" value="Unassembled WGS sequence"/>
</dbReference>
<dbReference type="PATRIC" id="fig|35818.10.peg.1023"/>
<protein>
    <submittedName>
        <fullName evidence="3">Uncharacterized protein</fullName>
    </submittedName>
</protein>
<sequence length="119" mass="12958">MFANIQENGLSSNLHWNKKIGWLLISVFIFLLFSSTMIAGTSTDSFGFSDLKDSIVNELFNNQSLRVIIILLLLGIGLFGSYKMSSLVPFAFTGLIAIFFVFLPKLAEGAAAGINAGLF</sequence>
<dbReference type="STRING" id="35818.HPU229336_05005"/>